<dbReference type="NCBIfam" id="TIGR03311">
    <property type="entry name" value="Se_dep_XDH"/>
    <property type="match status" value="1"/>
</dbReference>
<dbReference type="InterPro" id="IPR001041">
    <property type="entry name" value="2Fe-2S_ferredoxin-type"/>
</dbReference>
<dbReference type="EMBL" id="JACNJN010000192">
    <property type="protein sequence ID" value="MBC8336781.1"/>
    <property type="molecule type" value="Genomic_DNA"/>
</dbReference>
<dbReference type="InterPro" id="IPR017697">
    <property type="entry name" value="Xdh"/>
</dbReference>
<dbReference type="PANTHER" id="PTHR11908:SF157">
    <property type="entry name" value="XANTHINE DEHYDROGENASE SUBUNIT D-RELATED"/>
    <property type="match status" value="1"/>
</dbReference>
<dbReference type="InterPro" id="IPR046867">
    <property type="entry name" value="AldOxase/xan_DH_MoCoBD2"/>
</dbReference>
<evidence type="ECO:0000313" key="3">
    <source>
        <dbReference type="EMBL" id="MBC8336781.1"/>
    </source>
</evidence>
<dbReference type="Gene3D" id="3.30.365.10">
    <property type="entry name" value="Aldehyde oxidase/xanthine dehydrogenase, molybdopterin binding domain"/>
    <property type="match status" value="4"/>
</dbReference>
<dbReference type="SUPFAM" id="SSF47741">
    <property type="entry name" value="CO dehydrogenase ISP C-domain like"/>
    <property type="match status" value="1"/>
</dbReference>
<dbReference type="InterPro" id="IPR002888">
    <property type="entry name" value="2Fe-2S-bd"/>
</dbReference>
<proteinExistence type="inferred from homology"/>
<evidence type="ECO:0000313" key="4">
    <source>
        <dbReference type="Proteomes" id="UP000614469"/>
    </source>
</evidence>
<name>A0A8J6NP83_9CHLR</name>
<feature type="domain" description="2Fe-2S ferredoxin-type" evidence="2">
    <location>
        <begin position="1"/>
        <end position="76"/>
    </location>
</feature>
<dbReference type="Gene3D" id="3.90.1170.50">
    <property type="entry name" value="Aldehyde oxidase/xanthine dehydrogenase, a/b hammerhead"/>
    <property type="match status" value="1"/>
</dbReference>
<dbReference type="SUPFAM" id="SSF54665">
    <property type="entry name" value="CO dehydrogenase molybdoprotein N-domain-like"/>
    <property type="match status" value="1"/>
</dbReference>
<dbReference type="InterPro" id="IPR036856">
    <property type="entry name" value="Ald_Oxase/Xan_DH_a/b_sf"/>
</dbReference>
<dbReference type="EC" id="1.17.1.4" evidence="3"/>
<dbReference type="Pfam" id="PF00111">
    <property type="entry name" value="Fer2"/>
    <property type="match status" value="1"/>
</dbReference>
<gene>
    <name evidence="3" type="primary">xdh</name>
    <name evidence="3" type="ORF">H8E29_16075</name>
</gene>
<sequence>MKFFLNGQEKEFDGDPEVTLLTYLREHENITSVKDGCSGQASCGSCTVDIDGKSKLSCITPMKKIIDTNITTPDGLGEYRREVFANAFAEKGGAQCGFCTPGIVMRANTLLNRISSPTEDDIKQALTPHICRCTGYTKVIDSVIYAAEAIREEKEIASPTSDGRLGSRHPKYEAQKLVLGDHKYTDDIRIEGMMHGALKFSDYPRAKILGIDTRAAEELAGVLRIFTADDVPGDRVIGLISQDWPLMIAIGEITHYLGDVIAGVVAETEAIAREAVSKIKVEYEVLEVVSDMHKAMEPESPKVHESGNILAHPVYIRGDMEDAIAKSAYISKGIYETQRVEHAFMEVETAVAVPKDDGVEVYSQSQGIYEDRTQIAKILALPEEKVRVILVANGGGFGGKEDLSVQGHAALMAKLLGLPVKVHLTRDESIIMHPKRHPVWMDYTLGCDKEGKLTFIKARFVGDTGAYASVGAKVLTRIASHATAAYHVPATDIEAFAVYTNNLPCGAMRGFGVNQATFGMESSVDDLCEQGGFDRWQFRYDNALMDGSMTATGQILAGGVGVRKALEAIKDEFYKTKYAGIACGLKNTGIGNGMPDESSALITIAGPEKIIIDHGWTEMGQGVNTIAAQVVCNETGIHPDLIEIRVDTAAEQNAGMTTASRATSLLGNALLDACKKLNEDLKHNTLADLVGNKYFGEWIVDWTTKGDAKVDKVVTHYSYSYAAQLVSIDDDGQIDKVTAAHDAGKIFNPMLFEGQVEGAIHMGIGYAISEDLPMEGGYPLHTNFRKLGILRAKEMPPVEVIGVEVPDPLGPYGAKGVGEIGLVPTAAAVANALYQYDGERRTKFPMKLPKKKKQINVIKL</sequence>
<dbReference type="Pfam" id="PF01799">
    <property type="entry name" value="Fer2_2"/>
    <property type="match status" value="1"/>
</dbReference>
<dbReference type="InterPro" id="IPR000674">
    <property type="entry name" value="Ald_Oxase/Xan_DH_a/b"/>
</dbReference>
<dbReference type="InterPro" id="IPR036884">
    <property type="entry name" value="2Fe-2S-bd_dom_sf"/>
</dbReference>
<comment type="similarity">
    <text evidence="1">Belongs to the xanthine dehydrogenase family.</text>
</comment>
<evidence type="ECO:0000256" key="1">
    <source>
        <dbReference type="ARBA" id="ARBA00006849"/>
    </source>
</evidence>
<dbReference type="Gene3D" id="3.10.20.30">
    <property type="match status" value="1"/>
</dbReference>
<dbReference type="InterPro" id="IPR016208">
    <property type="entry name" value="Ald_Oxase/xanthine_DH-like"/>
</dbReference>
<dbReference type="SUPFAM" id="SSF54292">
    <property type="entry name" value="2Fe-2S ferredoxin-like"/>
    <property type="match status" value="1"/>
</dbReference>
<comment type="caution">
    <text evidence="3">The sequence shown here is derived from an EMBL/GenBank/DDBJ whole genome shotgun (WGS) entry which is preliminary data.</text>
</comment>
<dbReference type="Pfam" id="PF20256">
    <property type="entry name" value="MoCoBD_2"/>
    <property type="match status" value="1"/>
</dbReference>
<dbReference type="Pfam" id="PF02738">
    <property type="entry name" value="MoCoBD_1"/>
    <property type="match status" value="1"/>
</dbReference>
<organism evidence="3 4">
    <name type="scientific">Candidatus Desulfolinea nitratireducens</name>
    <dbReference type="NCBI Taxonomy" id="2841698"/>
    <lineage>
        <taxon>Bacteria</taxon>
        <taxon>Bacillati</taxon>
        <taxon>Chloroflexota</taxon>
        <taxon>Anaerolineae</taxon>
        <taxon>Anaerolineales</taxon>
        <taxon>Anaerolineales incertae sedis</taxon>
        <taxon>Candidatus Desulfolinea</taxon>
    </lineage>
</organism>
<dbReference type="Gene3D" id="1.10.150.120">
    <property type="entry name" value="[2Fe-2S]-binding domain"/>
    <property type="match status" value="1"/>
</dbReference>
<dbReference type="InterPro" id="IPR037165">
    <property type="entry name" value="AldOxase/xan_DH_Mopterin-bd_sf"/>
</dbReference>
<dbReference type="InterPro" id="IPR036010">
    <property type="entry name" value="2Fe-2S_ferredoxin-like_sf"/>
</dbReference>
<dbReference type="PROSITE" id="PS51085">
    <property type="entry name" value="2FE2S_FER_2"/>
    <property type="match status" value="1"/>
</dbReference>
<dbReference type="InterPro" id="IPR012675">
    <property type="entry name" value="Beta-grasp_dom_sf"/>
</dbReference>
<protein>
    <submittedName>
        <fullName evidence="3">Selenium-dependent xanthine dehydrogenase</fullName>
        <ecNumber evidence="3">1.17.1.4</ecNumber>
    </submittedName>
</protein>
<dbReference type="PANTHER" id="PTHR11908">
    <property type="entry name" value="XANTHINE DEHYDROGENASE"/>
    <property type="match status" value="1"/>
</dbReference>
<dbReference type="InterPro" id="IPR008274">
    <property type="entry name" value="AldOxase/xan_DH_MoCoBD1"/>
</dbReference>
<reference evidence="3 4" key="1">
    <citation type="submission" date="2020-08" db="EMBL/GenBank/DDBJ databases">
        <title>Bridging the membrane lipid divide: bacteria of the FCB group superphylum have the potential to synthesize archaeal ether lipids.</title>
        <authorList>
            <person name="Villanueva L."/>
            <person name="Von Meijenfeldt F.A.B."/>
            <person name="Westbye A.B."/>
            <person name="Yadav S."/>
            <person name="Hopmans E.C."/>
            <person name="Dutilh B.E."/>
            <person name="Sinninghe Damste J.S."/>
        </authorList>
    </citation>
    <scope>NUCLEOTIDE SEQUENCE [LARGE SCALE GENOMIC DNA]</scope>
    <source>
        <strain evidence="3">NIOZ-UU36</strain>
    </source>
</reference>
<keyword evidence="3" id="KW-0560">Oxidoreductase</keyword>
<dbReference type="SUPFAM" id="SSF56003">
    <property type="entry name" value="Molybdenum cofactor-binding domain"/>
    <property type="match status" value="1"/>
</dbReference>
<dbReference type="Pfam" id="PF01315">
    <property type="entry name" value="Ald_Xan_dh_C"/>
    <property type="match status" value="1"/>
</dbReference>
<dbReference type="AlphaFoldDB" id="A0A8J6NP83"/>
<dbReference type="Proteomes" id="UP000614469">
    <property type="component" value="Unassembled WGS sequence"/>
</dbReference>
<dbReference type="CDD" id="cd00207">
    <property type="entry name" value="fer2"/>
    <property type="match status" value="1"/>
</dbReference>
<evidence type="ECO:0000259" key="2">
    <source>
        <dbReference type="PROSITE" id="PS51085"/>
    </source>
</evidence>
<dbReference type="GO" id="GO:0005506">
    <property type="term" value="F:iron ion binding"/>
    <property type="evidence" value="ECO:0007669"/>
    <property type="project" value="InterPro"/>
</dbReference>
<dbReference type="SMART" id="SM01008">
    <property type="entry name" value="Ald_Xan_dh_C"/>
    <property type="match status" value="1"/>
</dbReference>
<dbReference type="GO" id="GO:0004854">
    <property type="term" value="F:xanthine dehydrogenase activity"/>
    <property type="evidence" value="ECO:0007669"/>
    <property type="project" value="UniProtKB-EC"/>
</dbReference>
<accession>A0A8J6NP83</accession>
<dbReference type="GO" id="GO:0051536">
    <property type="term" value="F:iron-sulfur cluster binding"/>
    <property type="evidence" value="ECO:0007669"/>
    <property type="project" value="InterPro"/>
</dbReference>